<reference evidence="4" key="1">
    <citation type="submission" date="2025-08" db="UniProtKB">
        <authorList>
            <consortium name="Ensembl"/>
        </authorList>
    </citation>
    <scope>IDENTIFICATION</scope>
</reference>
<accession>A0A8D0HDT4</accession>
<dbReference type="GO" id="GO:0005739">
    <property type="term" value="C:mitochondrion"/>
    <property type="evidence" value="ECO:0007669"/>
    <property type="project" value="TreeGrafter"/>
</dbReference>
<name>A0A8D0HDT4_SPHPU</name>
<feature type="compositionally biased region" description="Basic and acidic residues" evidence="3">
    <location>
        <begin position="64"/>
        <end position="74"/>
    </location>
</feature>
<sequence length="107" mass="11808">MSLKRLLEPGRLLGPALGTARPALLHSSLKSTSPSTEGKSNPTKQLLKKAKLPVGRFDEPEESNIEKEPLEKFPGDINPTTKERGGPKGPEPTRYGDWERKGRCIDF</sequence>
<feature type="compositionally biased region" description="Polar residues" evidence="3">
    <location>
        <begin position="28"/>
        <end position="44"/>
    </location>
</feature>
<comment type="similarity">
    <text evidence="1">Belongs to the SDHAF4 family.</text>
</comment>
<keyword evidence="5" id="KW-1185">Reference proteome</keyword>
<dbReference type="GO" id="GO:0045087">
    <property type="term" value="P:innate immune response"/>
    <property type="evidence" value="ECO:0007669"/>
    <property type="project" value="Ensembl"/>
</dbReference>
<dbReference type="Ensembl" id="ENSSPUT00000021824.1">
    <property type="protein sequence ID" value="ENSSPUP00000020484.1"/>
    <property type="gene ID" value="ENSSPUG00000015724.1"/>
</dbReference>
<protein>
    <recommendedName>
        <fullName evidence="2">Succinate dehydrogenase assembly factor 4, mitochondrial</fullName>
    </recommendedName>
</protein>
<evidence type="ECO:0000256" key="1">
    <source>
        <dbReference type="ARBA" id="ARBA00005701"/>
    </source>
</evidence>
<evidence type="ECO:0000313" key="4">
    <source>
        <dbReference type="Ensembl" id="ENSSPUP00000020484.1"/>
    </source>
</evidence>
<dbReference type="PANTHER" id="PTHR28524">
    <property type="entry name" value="SUCCINATE DEHYDROGENASE ASSEMBLY FACTOR 4, MITOCHONDRIAL"/>
    <property type="match status" value="1"/>
</dbReference>
<dbReference type="Pfam" id="PF07896">
    <property type="entry name" value="DUF1674"/>
    <property type="match status" value="1"/>
</dbReference>
<proteinExistence type="inferred from homology"/>
<evidence type="ECO:0000256" key="3">
    <source>
        <dbReference type="SAM" id="MobiDB-lite"/>
    </source>
</evidence>
<organism evidence="4 5">
    <name type="scientific">Sphenodon punctatus</name>
    <name type="common">Tuatara</name>
    <name type="synonym">Hatteria punctata</name>
    <dbReference type="NCBI Taxonomy" id="8508"/>
    <lineage>
        <taxon>Eukaryota</taxon>
        <taxon>Metazoa</taxon>
        <taxon>Chordata</taxon>
        <taxon>Craniata</taxon>
        <taxon>Vertebrata</taxon>
        <taxon>Euteleostomi</taxon>
        <taxon>Lepidosauria</taxon>
        <taxon>Sphenodontia</taxon>
        <taxon>Sphenodontidae</taxon>
        <taxon>Sphenodon</taxon>
    </lineage>
</organism>
<dbReference type="AlphaFoldDB" id="A0A8D0HDT4"/>
<dbReference type="GO" id="GO:0045333">
    <property type="term" value="P:cellular respiration"/>
    <property type="evidence" value="ECO:0007669"/>
    <property type="project" value="Ensembl"/>
</dbReference>
<feature type="compositionally biased region" description="Basic and acidic residues" evidence="3">
    <location>
        <begin position="94"/>
        <end position="107"/>
    </location>
</feature>
<dbReference type="GO" id="GO:0008047">
    <property type="term" value="F:enzyme activator activity"/>
    <property type="evidence" value="ECO:0007669"/>
    <property type="project" value="Ensembl"/>
</dbReference>
<evidence type="ECO:0000313" key="5">
    <source>
        <dbReference type="Proteomes" id="UP000694392"/>
    </source>
</evidence>
<dbReference type="PANTHER" id="PTHR28524:SF3">
    <property type="entry name" value="SUCCINATE DEHYDROGENASE ASSEMBLY FACTOR 4, MITOCHONDRIAL"/>
    <property type="match status" value="1"/>
</dbReference>
<dbReference type="Proteomes" id="UP000694392">
    <property type="component" value="Unplaced"/>
</dbReference>
<feature type="region of interest" description="Disordered" evidence="3">
    <location>
        <begin position="24"/>
        <end position="107"/>
    </location>
</feature>
<reference evidence="4" key="2">
    <citation type="submission" date="2025-09" db="UniProtKB">
        <authorList>
            <consortium name="Ensembl"/>
        </authorList>
    </citation>
    <scope>IDENTIFICATION</scope>
</reference>
<dbReference type="OMA" id="KPGHAKQ"/>
<evidence type="ECO:0000256" key="2">
    <source>
        <dbReference type="ARBA" id="ARBA00022170"/>
    </source>
</evidence>
<gene>
    <name evidence="4" type="primary">SDHAF4</name>
</gene>
<dbReference type="GeneTree" id="ENSGT00390000009155"/>
<dbReference type="InterPro" id="IPR012875">
    <property type="entry name" value="SDHF4"/>
</dbReference>
<dbReference type="GO" id="GO:0034553">
    <property type="term" value="P:mitochondrial respiratory chain complex II assembly"/>
    <property type="evidence" value="ECO:0007669"/>
    <property type="project" value="Ensembl"/>
</dbReference>